<dbReference type="GO" id="GO:0004175">
    <property type="term" value="F:endopeptidase activity"/>
    <property type="evidence" value="ECO:0007669"/>
    <property type="project" value="UniProtKB-ARBA"/>
</dbReference>
<reference evidence="3" key="1">
    <citation type="journal article" date="2014" name="Int. J. Syst. Evol. Microbiol.">
        <title>Complete genome sequence of Corynebacterium casei LMG S-19264T (=DSM 44701T), isolated from a smear-ripened cheese.</title>
        <authorList>
            <consortium name="US DOE Joint Genome Institute (JGI-PGF)"/>
            <person name="Walter F."/>
            <person name="Albersmeier A."/>
            <person name="Kalinowski J."/>
            <person name="Ruckert C."/>
        </authorList>
    </citation>
    <scope>NUCLEOTIDE SEQUENCE</scope>
    <source>
        <strain evidence="3">KCTC 12710</strain>
    </source>
</reference>
<gene>
    <name evidence="3" type="ORF">GCM10007028_19950</name>
</gene>
<keyword evidence="1" id="KW-0472">Membrane</keyword>
<dbReference type="AlphaFoldDB" id="A0A918R2V9"/>
<dbReference type="InterPro" id="IPR003675">
    <property type="entry name" value="Rce1/LyrA-like_dom"/>
</dbReference>
<feature type="transmembrane region" description="Helical" evidence="1">
    <location>
        <begin position="57"/>
        <end position="74"/>
    </location>
</feature>
<accession>A0A918R2V9</accession>
<feature type="domain" description="CAAX prenyl protease 2/Lysostaphin resistance protein A-like" evidence="2">
    <location>
        <begin position="65"/>
        <end position="162"/>
    </location>
</feature>
<dbReference type="Pfam" id="PF02517">
    <property type="entry name" value="Rce1-like"/>
    <property type="match status" value="1"/>
</dbReference>
<dbReference type="Proteomes" id="UP000636004">
    <property type="component" value="Unassembled WGS sequence"/>
</dbReference>
<evidence type="ECO:0000259" key="2">
    <source>
        <dbReference type="Pfam" id="PF02517"/>
    </source>
</evidence>
<evidence type="ECO:0000256" key="1">
    <source>
        <dbReference type="SAM" id="Phobius"/>
    </source>
</evidence>
<dbReference type="EMBL" id="BMWZ01000004">
    <property type="protein sequence ID" value="GGZ82184.1"/>
    <property type="molecule type" value="Genomic_DNA"/>
</dbReference>
<evidence type="ECO:0000313" key="3">
    <source>
        <dbReference type="EMBL" id="GGZ82184.1"/>
    </source>
</evidence>
<feature type="transmembrane region" description="Helical" evidence="1">
    <location>
        <begin position="127"/>
        <end position="145"/>
    </location>
</feature>
<organism evidence="3 4">
    <name type="scientific">Algibacter mikhailovii</name>
    <dbReference type="NCBI Taxonomy" id="425498"/>
    <lineage>
        <taxon>Bacteria</taxon>
        <taxon>Pseudomonadati</taxon>
        <taxon>Bacteroidota</taxon>
        <taxon>Flavobacteriia</taxon>
        <taxon>Flavobacteriales</taxon>
        <taxon>Flavobacteriaceae</taxon>
        <taxon>Algibacter</taxon>
    </lineage>
</organism>
<keyword evidence="4" id="KW-1185">Reference proteome</keyword>
<sequence>MATWFLYRLDKQSLKAIGLNFSLKNMSFLPIGVLAGAMTFLAARILRALYFGESIEISTSINYSAILFSFYFILPQVTTEEFLFRGYLFQKTISITSIFLANVIFSMLFMLIHVLDENVLNNMGMMILLAVTIPVGHLLFATALIKSKTLFFPIGIHLGNNWATRHIITDSDSGESILFIPDQINFDSWTPFIVILLLTNGFFLCITFLIWKWDKIPKFIKRKNP</sequence>
<feature type="transmembrane region" description="Helical" evidence="1">
    <location>
        <begin position="28"/>
        <end position="50"/>
    </location>
</feature>
<proteinExistence type="predicted"/>
<feature type="transmembrane region" description="Helical" evidence="1">
    <location>
        <begin position="94"/>
        <end position="115"/>
    </location>
</feature>
<protein>
    <recommendedName>
        <fullName evidence="2">CAAX prenyl protease 2/Lysostaphin resistance protein A-like domain-containing protein</fullName>
    </recommendedName>
</protein>
<comment type="caution">
    <text evidence="3">The sequence shown here is derived from an EMBL/GenBank/DDBJ whole genome shotgun (WGS) entry which is preliminary data.</text>
</comment>
<keyword evidence="1" id="KW-1133">Transmembrane helix</keyword>
<dbReference type="PANTHER" id="PTHR39430">
    <property type="entry name" value="MEMBRANE-ASSOCIATED PROTEASE-RELATED"/>
    <property type="match status" value="1"/>
</dbReference>
<name>A0A918R2V9_9FLAO</name>
<evidence type="ECO:0000313" key="4">
    <source>
        <dbReference type="Proteomes" id="UP000636004"/>
    </source>
</evidence>
<feature type="transmembrane region" description="Helical" evidence="1">
    <location>
        <begin position="189"/>
        <end position="211"/>
    </location>
</feature>
<dbReference type="PANTHER" id="PTHR39430:SF1">
    <property type="entry name" value="PROTEASE"/>
    <property type="match status" value="1"/>
</dbReference>
<reference evidence="3" key="2">
    <citation type="submission" date="2020-09" db="EMBL/GenBank/DDBJ databases">
        <authorList>
            <person name="Sun Q."/>
            <person name="Kim S."/>
        </authorList>
    </citation>
    <scope>NUCLEOTIDE SEQUENCE</scope>
    <source>
        <strain evidence="3">KCTC 12710</strain>
    </source>
</reference>
<keyword evidence="1" id="KW-0812">Transmembrane</keyword>
<dbReference type="GO" id="GO:0080120">
    <property type="term" value="P:CAAX-box protein maturation"/>
    <property type="evidence" value="ECO:0007669"/>
    <property type="project" value="UniProtKB-ARBA"/>
</dbReference>